<comment type="caution">
    <text evidence="1">The sequence shown here is derived from an EMBL/GenBank/DDBJ whole genome shotgun (WGS) entry which is preliminary data.</text>
</comment>
<evidence type="ECO:0000313" key="2">
    <source>
        <dbReference type="Proteomes" id="UP001164250"/>
    </source>
</evidence>
<dbReference type="Proteomes" id="UP001164250">
    <property type="component" value="Chromosome 12"/>
</dbReference>
<sequence>MHRCKGLQSYWQTLTQASQLLSRKWVEVVVVAC</sequence>
<reference evidence="2" key="1">
    <citation type="journal article" date="2023" name="G3 (Bethesda)">
        <title>Genome assembly and association tests identify interacting loci associated with vigor, precocity, and sex in interspecific pistachio rootstocks.</title>
        <authorList>
            <person name="Palmer W."/>
            <person name="Jacygrad E."/>
            <person name="Sagayaradj S."/>
            <person name="Cavanaugh K."/>
            <person name="Han R."/>
            <person name="Bertier L."/>
            <person name="Beede B."/>
            <person name="Kafkas S."/>
            <person name="Golino D."/>
            <person name="Preece J."/>
            <person name="Michelmore R."/>
        </authorList>
    </citation>
    <scope>NUCLEOTIDE SEQUENCE [LARGE SCALE GENOMIC DNA]</scope>
</reference>
<accession>A0ACC1A9I0</accession>
<name>A0ACC1A9I0_9ROSI</name>
<evidence type="ECO:0000313" key="1">
    <source>
        <dbReference type="EMBL" id="KAJ0083076.1"/>
    </source>
</evidence>
<organism evidence="1 2">
    <name type="scientific">Pistacia atlantica</name>
    <dbReference type="NCBI Taxonomy" id="434234"/>
    <lineage>
        <taxon>Eukaryota</taxon>
        <taxon>Viridiplantae</taxon>
        <taxon>Streptophyta</taxon>
        <taxon>Embryophyta</taxon>
        <taxon>Tracheophyta</taxon>
        <taxon>Spermatophyta</taxon>
        <taxon>Magnoliopsida</taxon>
        <taxon>eudicotyledons</taxon>
        <taxon>Gunneridae</taxon>
        <taxon>Pentapetalae</taxon>
        <taxon>rosids</taxon>
        <taxon>malvids</taxon>
        <taxon>Sapindales</taxon>
        <taxon>Anacardiaceae</taxon>
        <taxon>Pistacia</taxon>
    </lineage>
</organism>
<proteinExistence type="predicted"/>
<protein>
    <submittedName>
        <fullName evidence="1">Uncharacterized protein</fullName>
    </submittedName>
</protein>
<keyword evidence="2" id="KW-1185">Reference proteome</keyword>
<gene>
    <name evidence="1" type="ORF">Patl1_10981</name>
</gene>
<dbReference type="EMBL" id="CM047908">
    <property type="protein sequence ID" value="KAJ0083076.1"/>
    <property type="molecule type" value="Genomic_DNA"/>
</dbReference>